<evidence type="ECO:0000313" key="2">
    <source>
        <dbReference type="EMBL" id="CAK9142784.1"/>
    </source>
</evidence>
<dbReference type="InterPro" id="IPR002812">
    <property type="entry name" value="DHQS"/>
</dbReference>
<dbReference type="EMBL" id="CAUOFW020001252">
    <property type="protein sequence ID" value="CAK9142784.1"/>
    <property type="molecule type" value="Genomic_DNA"/>
</dbReference>
<dbReference type="Proteomes" id="UP001642360">
    <property type="component" value="Unassembled WGS sequence"/>
</dbReference>
<protein>
    <submittedName>
        <fullName evidence="2">Uncharacterized protein</fullName>
    </submittedName>
</protein>
<evidence type="ECO:0000313" key="3">
    <source>
        <dbReference type="Proteomes" id="UP001642360"/>
    </source>
</evidence>
<feature type="region of interest" description="Disordered" evidence="1">
    <location>
        <begin position="190"/>
        <end position="209"/>
    </location>
</feature>
<sequence length="242" mass="27112">MPRPLPNGKGSLAQILISTSESPESLHTPIHVVLVMDGLRALTLKPLEWVLRNVVLGASCTITLLGVTPWLNIPREFSSKTWSEIWAKDLEDLLSIKETLEWKSDVKYQKVQQVIDLCRKYGVVPQMRTGSGYPLNLLVIEQITNLHPKLVVFDRHHHRKYIEYYAERLPCNIVVMKDDGQVDMIKGRSHVDDVESTPGESPATSAQRSPLLILSDHLKQILKIGGGAREKKGKDREASPGG</sequence>
<dbReference type="PANTHER" id="PTHR33563:SF9">
    <property type="entry name" value="USPA DOMAIN-CONTAINING PROTEIN"/>
    <property type="match status" value="1"/>
</dbReference>
<dbReference type="AlphaFoldDB" id="A0ABC8RCW0"/>
<proteinExistence type="predicted"/>
<keyword evidence="3" id="KW-1185">Reference proteome</keyword>
<accession>A0ABC8RCW0</accession>
<gene>
    <name evidence="2" type="ORF">ILEXP_LOCUS10474</name>
</gene>
<organism evidence="2 3">
    <name type="scientific">Ilex paraguariensis</name>
    <name type="common">yerba mate</name>
    <dbReference type="NCBI Taxonomy" id="185542"/>
    <lineage>
        <taxon>Eukaryota</taxon>
        <taxon>Viridiplantae</taxon>
        <taxon>Streptophyta</taxon>
        <taxon>Embryophyta</taxon>
        <taxon>Tracheophyta</taxon>
        <taxon>Spermatophyta</taxon>
        <taxon>Magnoliopsida</taxon>
        <taxon>eudicotyledons</taxon>
        <taxon>Gunneridae</taxon>
        <taxon>Pentapetalae</taxon>
        <taxon>asterids</taxon>
        <taxon>campanulids</taxon>
        <taxon>Aquifoliales</taxon>
        <taxon>Aquifoliaceae</taxon>
        <taxon>Ilex</taxon>
    </lineage>
</organism>
<reference evidence="2 3" key="1">
    <citation type="submission" date="2024-02" db="EMBL/GenBank/DDBJ databases">
        <authorList>
            <person name="Vignale AGUSTIN F."/>
            <person name="Sosa J E."/>
            <person name="Modenutti C."/>
        </authorList>
    </citation>
    <scope>NUCLEOTIDE SEQUENCE [LARGE SCALE GENOMIC DNA]</scope>
</reference>
<dbReference type="PANTHER" id="PTHR33563">
    <property type="match status" value="1"/>
</dbReference>
<comment type="caution">
    <text evidence="2">The sequence shown here is derived from an EMBL/GenBank/DDBJ whole genome shotgun (WGS) entry which is preliminary data.</text>
</comment>
<evidence type="ECO:0000256" key="1">
    <source>
        <dbReference type="SAM" id="MobiDB-lite"/>
    </source>
</evidence>
<name>A0ABC8RCW0_9AQUA</name>
<feature type="compositionally biased region" description="Polar residues" evidence="1">
    <location>
        <begin position="198"/>
        <end position="208"/>
    </location>
</feature>